<proteinExistence type="inferred from homology"/>
<gene>
    <name evidence="4" type="ORF">NAEGRDRAFT_71805</name>
</gene>
<evidence type="ECO:0000256" key="2">
    <source>
        <dbReference type="RuleBase" id="RU004328"/>
    </source>
</evidence>
<feature type="transmembrane region" description="Helical" evidence="3">
    <location>
        <begin position="146"/>
        <end position="169"/>
    </location>
</feature>
<dbReference type="RefSeq" id="XP_002673103.1">
    <property type="nucleotide sequence ID" value="XM_002673057.1"/>
</dbReference>
<dbReference type="InParanoid" id="D2VS42"/>
<dbReference type="OrthoDB" id="435754at2759"/>
<dbReference type="Pfam" id="PF00445">
    <property type="entry name" value="Ribonuclease_T2"/>
    <property type="match status" value="1"/>
</dbReference>
<dbReference type="GO" id="GO:0003723">
    <property type="term" value="F:RNA binding"/>
    <property type="evidence" value="ECO:0007669"/>
    <property type="project" value="InterPro"/>
</dbReference>
<dbReference type="InterPro" id="IPR033130">
    <property type="entry name" value="RNase_T2_His_AS_2"/>
</dbReference>
<evidence type="ECO:0000256" key="1">
    <source>
        <dbReference type="ARBA" id="ARBA00007469"/>
    </source>
</evidence>
<organism evidence="5">
    <name type="scientific">Naegleria gruberi</name>
    <name type="common">Amoeba</name>
    <dbReference type="NCBI Taxonomy" id="5762"/>
    <lineage>
        <taxon>Eukaryota</taxon>
        <taxon>Discoba</taxon>
        <taxon>Heterolobosea</taxon>
        <taxon>Tetramitia</taxon>
        <taxon>Eutetramitia</taxon>
        <taxon>Vahlkampfiidae</taxon>
        <taxon>Naegleria</taxon>
    </lineage>
</organism>
<dbReference type="KEGG" id="ngr:NAEGRDRAFT_71805"/>
<sequence>MIEYLEIISDYKNAAPGLWQHEYDKHGTCAAQLPQFSSNAVRDYFLQSIKLRKSMSILPSLKKQNIVPSNTTTYDIKFMKEGFKASGFGTPALVCYNSSILVEVRFCLNKELSFIDCPTQVGDQCKANSAITFAKTAFASNEHDTAVAVIGSFFAFIVLLLVCFGLAMVCRGVMVAKKNYVVL</sequence>
<comment type="similarity">
    <text evidence="1 2">Belongs to the RNase T2 family.</text>
</comment>
<dbReference type="AlphaFoldDB" id="D2VS42"/>
<accession>D2VS42</accession>
<name>D2VS42_NAEGR</name>
<evidence type="ECO:0000313" key="4">
    <source>
        <dbReference type="EMBL" id="EFC40359.1"/>
    </source>
</evidence>
<dbReference type="Proteomes" id="UP000006671">
    <property type="component" value="Unassembled WGS sequence"/>
</dbReference>
<keyword evidence="5" id="KW-1185">Reference proteome</keyword>
<keyword evidence="3" id="KW-0812">Transmembrane</keyword>
<dbReference type="Gene3D" id="3.90.730.10">
    <property type="entry name" value="Ribonuclease T2-like"/>
    <property type="match status" value="1"/>
</dbReference>
<dbReference type="GeneID" id="8854790"/>
<dbReference type="GO" id="GO:0033897">
    <property type="term" value="F:ribonuclease T2 activity"/>
    <property type="evidence" value="ECO:0007669"/>
    <property type="project" value="InterPro"/>
</dbReference>
<keyword evidence="3" id="KW-0472">Membrane</keyword>
<dbReference type="PROSITE" id="PS00531">
    <property type="entry name" value="RNASE_T2_2"/>
    <property type="match status" value="1"/>
</dbReference>
<dbReference type="PANTHER" id="PTHR11240">
    <property type="entry name" value="RIBONUCLEASE T2"/>
    <property type="match status" value="1"/>
</dbReference>
<dbReference type="InterPro" id="IPR036430">
    <property type="entry name" value="RNase_T2-like_sf"/>
</dbReference>
<dbReference type="VEuPathDB" id="AmoebaDB:NAEGRDRAFT_71805"/>
<dbReference type="InterPro" id="IPR001568">
    <property type="entry name" value="RNase_T2-like"/>
</dbReference>
<keyword evidence="3" id="KW-1133">Transmembrane helix</keyword>
<evidence type="ECO:0000313" key="5">
    <source>
        <dbReference type="Proteomes" id="UP000006671"/>
    </source>
</evidence>
<protein>
    <submittedName>
        <fullName evidence="4">Predicted protein</fullName>
    </submittedName>
</protein>
<dbReference type="EMBL" id="GG738893">
    <property type="protein sequence ID" value="EFC40359.1"/>
    <property type="molecule type" value="Genomic_DNA"/>
</dbReference>
<dbReference type="PANTHER" id="PTHR11240:SF22">
    <property type="entry name" value="RIBONUCLEASE T2"/>
    <property type="match status" value="1"/>
</dbReference>
<reference evidence="4 5" key="1">
    <citation type="journal article" date="2010" name="Cell">
        <title>The genome of Naegleria gruberi illuminates early eukaryotic versatility.</title>
        <authorList>
            <person name="Fritz-Laylin L.K."/>
            <person name="Prochnik S.E."/>
            <person name="Ginger M.L."/>
            <person name="Dacks J.B."/>
            <person name="Carpenter M.L."/>
            <person name="Field M.C."/>
            <person name="Kuo A."/>
            <person name="Paredez A."/>
            <person name="Chapman J."/>
            <person name="Pham J."/>
            <person name="Shu S."/>
            <person name="Neupane R."/>
            <person name="Cipriano M."/>
            <person name="Mancuso J."/>
            <person name="Tu H."/>
            <person name="Salamov A."/>
            <person name="Lindquist E."/>
            <person name="Shapiro H."/>
            <person name="Lucas S."/>
            <person name="Grigoriev I.V."/>
            <person name="Cande W.Z."/>
            <person name="Fulton C."/>
            <person name="Rokhsar D.S."/>
            <person name="Dawson S.C."/>
        </authorList>
    </citation>
    <scope>NUCLEOTIDE SEQUENCE [LARGE SCALE GENOMIC DNA]</scope>
    <source>
        <strain evidence="4 5">NEG-M</strain>
    </source>
</reference>
<evidence type="ECO:0000256" key="3">
    <source>
        <dbReference type="SAM" id="Phobius"/>
    </source>
</evidence>
<dbReference type="SUPFAM" id="SSF55895">
    <property type="entry name" value="Ribonuclease Rh-like"/>
    <property type="match status" value="1"/>
</dbReference>